<reference evidence="1" key="1">
    <citation type="submission" date="2020-02" db="EMBL/GenBank/DDBJ databases">
        <authorList>
            <person name="Meier V. D."/>
        </authorList>
    </citation>
    <scope>NUCLEOTIDE SEQUENCE</scope>
    <source>
        <strain evidence="1">AVDCRST_MAG79</strain>
    </source>
</reference>
<sequence length="60" mass="6444">MALGLAVSSLAGTVLVRRRRTRLQTRVDLYFDDGSMLSLGEESPEAGAIVPAAREILSAR</sequence>
<dbReference type="EMBL" id="CADCWC010000396">
    <property type="protein sequence ID" value="CAA9549546.1"/>
    <property type="molecule type" value="Genomic_DNA"/>
</dbReference>
<gene>
    <name evidence="1" type="ORF">AVDCRST_MAG79-2585</name>
</gene>
<accession>A0A6J4UHE5</accession>
<dbReference type="AlphaFoldDB" id="A0A6J4UHE5"/>
<name>A0A6J4UHE5_9ACTN</name>
<organism evidence="1">
    <name type="scientific">uncultured Thermoleophilia bacterium</name>
    <dbReference type="NCBI Taxonomy" id="1497501"/>
    <lineage>
        <taxon>Bacteria</taxon>
        <taxon>Bacillati</taxon>
        <taxon>Actinomycetota</taxon>
        <taxon>Thermoleophilia</taxon>
        <taxon>environmental samples</taxon>
    </lineage>
</organism>
<proteinExistence type="predicted"/>
<evidence type="ECO:0000313" key="1">
    <source>
        <dbReference type="EMBL" id="CAA9549546.1"/>
    </source>
</evidence>
<protein>
    <submittedName>
        <fullName evidence="1">Uncharacterized protein</fullName>
    </submittedName>
</protein>